<dbReference type="AlphaFoldDB" id="A0A7S2RJK8"/>
<dbReference type="PANTHER" id="PTHR43619">
    <property type="entry name" value="S-ADENOSYL-L-METHIONINE-DEPENDENT METHYLTRANSFERASE YKTD-RELATED"/>
    <property type="match status" value="1"/>
</dbReference>
<dbReference type="Gene3D" id="3.40.50.150">
    <property type="entry name" value="Vaccinia Virus protein VP39"/>
    <property type="match status" value="1"/>
</dbReference>
<evidence type="ECO:0000256" key="2">
    <source>
        <dbReference type="ARBA" id="ARBA00022603"/>
    </source>
</evidence>
<dbReference type="InterPro" id="IPR029063">
    <property type="entry name" value="SAM-dependent_MTases_sf"/>
</dbReference>
<proteinExistence type="inferred from homology"/>
<dbReference type="InterPro" id="IPR011610">
    <property type="entry name" value="SAM_mthyl_Trfase_ML2640-like"/>
</dbReference>
<accession>A0A7S2RJK8</accession>
<sequence>MSMLFDDEGGGNGPEASVINTSYLGAMERARCKYVDDPFAEKLAGPEGKKMCELADDYYKPYVNMMTTYVGARTVYLDSLIKDFVKNGGAQLVVMGAGLDSHAFRLQELASCKVFEVDFPHIFSIKNERLENAKPVCLERKEIPLDVSKGNWDSLLIDAGFDKAKLAFFLVGGFLMYLSEDDNLDVIRKISKISVKGSLMAGDWMAMTELHAYRPRPLDLVRFVGEKCQAQFLWSTKNLDDLESFLGAEGIEIVETVDENLYKPQMRKRISNILGYSPKGYDKPKLPLRVMLWGIVYMLMNTALEFTPKVSSALYLAKKK</sequence>
<dbReference type="NCBIfam" id="TIGR00027">
    <property type="entry name" value="mthyl_TIGR00027"/>
    <property type="match status" value="1"/>
</dbReference>
<evidence type="ECO:0000313" key="4">
    <source>
        <dbReference type="EMBL" id="CAD9672980.1"/>
    </source>
</evidence>
<evidence type="ECO:0008006" key="5">
    <source>
        <dbReference type="Google" id="ProtNLM"/>
    </source>
</evidence>
<dbReference type="InterPro" id="IPR007213">
    <property type="entry name" value="Ppm1/Ppm2/Tcmp"/>
</dbReference>
<reference evidence="4" key="1">
    <citation type="submission" date="2021-01" db="EMBL/GenBank/DDBJ databases">
        <authorList>
            <person name="Corre E."/>
            <person name="Pelletier E."/>
            <person name="Niang G."/>
            <person name="Scheremetjew M."/>
            <person name="Finn R."/>
            <person name="Kale V."/>
            <person name="Holt S."/>
            <person name="Cochrane G."/>
            <person name="Meng A."/>
            <person name="Brown T."/>
            <person name="Cohen L."/>
        </authorList>
    </citation>
    <scope>NUCLEOTIDE SEQUENCE</scope>
    <source>
        <strain evidence="4">NY070348D</strain>
    </source>
</reference>
<keyword evidence="2" id="KW-0489">Methyltransferase</keyword>
<dbReference type="SUPFAM" id="SSF53335">
    <property type="entry name" value="S-adenosyl-L-methionine-dependent methyltransferases"/>
    <property type="match status" value="1"/>
</dbReference>
<dbReference type="GO" id="GO:0008168">
    <property type="term" value="F:methyltransferase activity"/>
    <property type="evidence" value="ECO:0007669"/>
    <property type="project" value="UniProtKB-KW"/>
</dbReference>
<evidence type="ECO:0000256" key="1">
    <source>
        <dbReference type="ARBA" id="ARBA00008138"/>
    </source>
</evidence>
<keyword evidence="3" id="KW-0808">Transferase</keyword>
<dbReference type="GO" id="GO:0032259">
    <property type="term" value="P:methylation"/>
    <property type="evidence" value="ECO:0007669"/>
    <property type="project" value="UniProtKB-KW"/>
</dbReference>
<dbReference type="PANTHER" id="PTHR43619:SF2">
    <property type="entry name" value="S-ADENOSYL-L-METHIONINE-DEPENDENT METHYLTRANSFERASES SUPERFAMILY PROTEIN"/>
    <property type="match status" value="1"/>
</dbReference>
<protein>
    <recommendedName>
        <fullName evidence="5">S-adenosyl-L-methionine-dependent methyltransferase</fullName>
    </recommendedName>
</protein>
<organism evidence="4">
    <name type="scientific">Mucochytrium quahogii</name>
    <dbReference type="NCBI Taxonomy" id="96639"/>
    <lineage>
        <taxon>Eukaryota</taxon>
        <taxon>Sar</taxon>
        <taxon>Stramenopiles</taxon>
        <taxon>Bigyra</taxon>
        <taxon>Labyrinthulomycetes</taxon>
        <taxon>Thraustochytrida</taxon>
        <taxon>Thraustochytriidae</taxon>
        <taxon>Mucochytrium</taxon>
    </lineage>
</organism>
<gene>
    <name evidence="4" type="ORF">QSP1433_LOCUS4146</name>
</gene>
<name>A0A7S2RJK8_9STRA</name>
<comment type="similarity">
    <text evidence="1">Belongs to the UPF0677 family.</text>
</comment>
<evidence type="ECO:0000256" key="3">
    <source>
        <dbReference type="ARBA" id="ARBA00022679"/>
    </source>
</evidence>
<dbReference type="EMBL" id="HBHK01006816">
    <property type="protein sequence ID" value="CAD9672980.1"/>
    <property type="molecule type" value="Transcribed_RNA"/>
</dbReference>
<dbReference type="Pfam" id="PF04072">
    <property type="entry name" value="LCM"/>
    <property type="match status" value="1"/>
</dbReference>